<dbReference type="EMBL" id="KN835276">
    <property type="protein sequence ID" value="KIK41188.1"/>
    <property type="molecule type" value="Genomic_DNA"/>
</dbReference>
<reference evidence="1 2" key="1">
    <citation type="submission" date="2014-04" db="EMBL/GenBank/DDBJ databases">
        <authorList>
            <consortium name="DOE Joint Genome Institute"/>
            <person name="Kuo A."/>
            <person name="Ruytinx J."/>
            <person name="Rineau F."/>
            <person name="Colpaert J."/>
            <person name="Kohler A."/>
            <person name="Nagy L.G."/>
            <person name="Floudas D."/>
            <person name="Copeland A."/>
            <person name="Barry K.W."/>
            <person name="Cichocki N."/>
            <person name="Veneault-Fourrey C."/>
            <person name="LaButti K."/>
            <person name="Lindquist E.A."/>
            <person name="Lipzen A."/>
            <person name="Lundell T."/>
            <person name="Morin E."/>
            <person name="Murat C."/>
            <person name="Sun H."/>
            <person name="Tunlid A."/>
            <person name="Henrissat B."/>
            <person name="Grigoriev I.V."/>
            <person name="Hibbett D.S."/>
            <person name="Martin F."/>
            <person name="Nordberg H.P."/>
            <person name="Cantor M.N."/>
            <person name="Hua S.X."/>
        </authorList>
    </citation>
    <scope>NUCLEOTIDE SEQUENCE [LARGE SCALE GENOMIC DNA]</scope>
    <source>
        <strain evidence="1 2">UH-Slu-Lm8-n1</strain>
    </source>
</reference>
<evidence type="ECO:0000313" key="2">
    <source>
        <dbReference type="Proteomes" id="UP000054485"/>
    </source>
</evidence>
<protein>
    <submittedName>
        <fullName evidence="1">Uncharacterized protein</fullName>
    </submittedName>
</protein>
<name>A0A0D0BCN3_9AGAM</name>
<accession>A0A0D0BCN3</accession>
<dbReference type="OrthoDB" id="3248728at2759"/>
<dbReference type="HOGENOM" id="CLU_3088837_0_0_1"/>
<proteinExistence type="predicted"/>
<keyword evidence="2" id="KW-1185">Reference proteome</keyword>
<dbReference type="InParanoid" id="A0A0D0BCN3"/>
<reference evidence="2" key="2">
    <citation type="submission" date="2015-01" db="EMBL/GenBank/DDBJ databases">
        <title>Evolutionary Origins and Diversification of the Mycorrhizal Mutualists.</title>
        <authorList>
            <consortium name="DOE Joint Genome Institute"/>
            <consortium name="Mycorrhizal Genomics Consortium"/>
            <person name="Kohler A."/>
            <person name="Kuo A."/>
            <person name="Nagy L.G."/>
            <person name="Floudas D."/>
            <person name="Copeland A."/>
            <person name="Barry K.W."/>
            <person name="Cichocki N."/>
            <person name="Veneault-Fourrey C."/>
            <person name="LaButti K."/>
            <person name="Lindquist E.A."/>
            <person name="Lipzen A."/>
            <person name="Lundell T."/>
            <person name="Morin E."/>
            <person name="Murat C."/>
            <person name="Riley R."/>
            <person name="Ohm R."/>
            <person name="Sun H."/>
            <person name="Tunlid A."/>
            <person name="Henrissat B."/>
            <person name="Grigoriev I.V."/>
            <person name="Hibbett D.S."/>
            <person name="Martin F."/>
        </authorList>
    </citation>
    <scope>NUCLEOTIDE SEQUENCE [LARGE SCALE GENOMIC DNA]</scope>
    <source>
        <strain evidence="2">UH-Slu-Lm8-n1</strain>
    </source>
</reference>
<sequence>MGCSKFSWTIPDVHVAVRDGPSLEFRIVNRDFDQDESDDEVRMIPENVESKF</sequence>
<organism evidence="1 2">
    <name type="scientific">Suillus luteus UH-Slu-Lm8-n1</name>
    <dbReference type="NCBI Taxonomy" id="930992"/>
    <lineage>
        <taxon>Eukaryota</taxon>
        <taxon>Fungi</taxon>
        <taxon>Dikarya</taxon>
        <taxon>Basidiomycota</taxon>
        <taxon>Agaricomycotina</taxon>
        <taxon>Agaricomycetes</taxon>
        <taxon>Agaricomycetidae</taxon>
        <taxon>Boletales</taxon>
        <taxon>Suillineae</taxon>
        <taxon>Suillaceae</taxon>
        <taxon>Suillus</taxon>
    </lineage>
</organism>
<gene>
    <name evidence="1" type="ORF">CY34DRAFT_806348</name>
</gene>
<evidence type="ECO:0000313" key="1">
    <source>
        <dbReference type="EMBL" id="KIK41188.1"/>
    </source>
</evidence>
<dbReference type="AlphaFoldDB" id="A0A0D0BCN3"/>
<dbReference type="Proteomes" id="UP000054485">
    <property type="component" value="Unassembled WGS sequence"/>
</dbReference>